<gene>
    <name evidence="3" type="ORF">SCUCBS95973_007168</name>
</gene>
<dbReference type="Proteomes" id="UP001642405">
    <property type="component" value="Unassembled WGS sequence"/>
</dbReference>
<feature type="compositionally biased region" description="Low complexity" evidence="1">
    <location>
        <begin position="12"/>
        <end position="21"/>
    </location>
</feature>
<feature type="compositionally biased region" description="Low complexity" evidence="1">
    <location>
        <begin position="55"/>
        <end position="93"/>
    </location>
</feature>
<sequence>MASQPTNETAKDAAAGTLDAAQPPLPPRPQSRENREPPAYSQQPPPPQYIPQPYIPQQYPQHQPYPQQYPAPNQQYQQYPPNPQNPQNLQQPQFAPPPTRPLSAGNGLPPSSTSPQPAAAASSTSAPTSSKPNMRERLYQWSVKVGAPVNRLTNKLGSEAFWPSSLDHESDKAARILTSFCHDGFYSSTSSAPTDASSSTAAAAPAPAAAGTPPPPGPKGRPQKAFVKIPPQVIRQAAGIAIFTTFRTGIHISGAGGSGVIVARLPDGGWSPPSGFLVHTLGAGLLVGLDIYDCVCVLRTPQAVEAFTKPRVSLGGEVGLVAGPVGAGGSVEAAVLAKSASKTPVWSYMKSRGFYAGVQADGTVIVGRPDANAEFYGQRGITVEQILRGQVPPPNANPASSIPPWPVATHKLMEALKAAEGRTDVDSAVMREVSSGPTPGDLGLSDAEREAEAARGEKGQGQ</sequence>
<dbReference type="PANTHER" id="PTHR15629:SF8">
    <property type="entry name" value="DUF500 DOMAIN PROTEIN (AFU_ORTHOLOGUE AFUA_5G07310)"/>
    <property type="match status" value="1"/>
</dbReference>
<evidence type="ECO:0000256" key="1">
    <source>
        <dbReference type="SAM" id="MobiDB-lite"/>
    </source>
</evidence>
<comment type="caution">
    <text evidence="3">The sequence shown here is derived from an EMBL/GenBank/DDBJ whole genome shotgun (WGS) entry which is preliminary data.</text>
</comment>
<dbReference type="Pfam" id="PF04366">
    <property type="entry name" value="Ysc84"/>
    <property type="match status" value="1"/>
</dbReference>
<organism evidence="3 4">
    <name type="scientific">Sporothrix curviconia</name>
    <dbReference type="NCBI Taxonomy" id="1260050"/>
    <lineage>
        <taxon>Eukaryota</taxon>
        <taxon>Fungi</taxon>
        <taxon>Dikarya</taxon>
        <taxon>Ascomycota</taxon>
        <taxon>Pezizomycotina</taxon>
        <taxon>Sordariomycetes</taxon>
        <taxon>Sordariomycetidae</taxon>
        <taxon>Ophiostomatales</taxon>
        <taxon>Ophiostomataceae</taxon>
        <taxon>Sporothrix</taxon>
    </lineage>
</organism>
<name>A0ABP0CB40_9PEZI</name>
<reference evidence="3 4" key="1">
    <citation type="submission" date="2024-01" db="EMBL/GenBank/DDBJ databases">
        <authorList>
            <person name="Allen C."/>
            <person name="Tagirdzhanova G."/>
        </authorList>
    </citation>
    <scope>NUCLEOTIDE SEQUENCE [LARGE SCALE GENOMIC DNA]</scope>
</reference>
<proteinExistence type="predicted"/>
<feature type="compositionally biased region" description="Low complexity" evidence="1">
    <location>
        <begin position="109"/>
        <end position="130"/>
    </location>
</feature>
<dbReference type="InterPro" id="IPR007461">
    <property type="entry name" value="Ysc84_actin-binding"/>
</dbReference>
<evidence type="ECO:0000259" key="2">
    <source>
        <dbReference type="Pfam" id="PF04366"/>
    </source>
</evidence>
<evidence type="ECO:0000313" key="4">
    <source>
        <dbReference type="Proteomes" id="UP001642405"/>
    </source>
</evidence>
<dbReference type="EMBL" id="CAWUHB010000048">
    <property type="protein sequence ID" value="CAK7229282.1"/>
    <property type="molecule type" value="Genomic_DNA"/>
</dbReference>
<dbReference type="InterPro" id="IPR051702">
    <property type="entry name" value="SH3_domain_YSC84-like"/>
</dbReference>
<feature type="compositionally biased region" description="Pro residues" evidence="1">
    <location>
        <begin position="43"/>
        <end position="54"/>
    </location>
</feature>
<feature type="region of interest" description="Disordered" evidence="1">
    <location>
        <begin position="191"/>
        <end position="224"/>
    </location>
</feature>
<keyword evidence="4" id="KW-1185">Reference proteome</keyword>
<accession>A0ABP0CB40</accession>
<feature type="region of interest" description="Disordered" evidence="1">
    <location>
        <begin position="1"/>
        <end position="134"/>
    </location>
</feature>
<protein>
    <recommendedName>
        <fullName evidence="2">Ysc84 actin-binding domain-containing protein</fullName>
    </recommendedName>
</protein>
<evidence type="ECO:0000313" key="3">
    <source>
        <dbReference type="EMBL" id="CAK7229282.1"/>
    </source>
</evidence>
<feature type="region of interest" description="Disordered" evidence="1">
    <location>
        <begin position="423"/>
        <end position="462"/>
    </location>
</feature>
<dbReference type="PANTHER" id="PTHR15629">
    <property type="entry name" value="SH3YL1 PROTEIN"/>
    <property type="match status" value="1"/>
</dbReference>
<feature type="domain" description="Ysc84 actin-binding" evidence="2">
    <location>
        <begin position="279"/>
        <end position="419"/>
    </location>
</feature>
<feature type="compositionally biased region" description="Low complexity" evidence="1">
    <location>
        <begin position="191"/>
        <end position="211"/>
    </location>
</feature>
<feature type="compositionally biased region" description="Basic and acidic residues" evidence="1">
    <location>
        <begin position="446"/>
        <end position="462"/>
    </location>
</feature>
<dbReference type="CDD" id="cd11524">
    <property type="entry name" value="SYLF"/>
    <property type="match status" value="1"/>
</dbReference>